<reference evidence="12 13" key="1">
    <citation type="submission" date="2021-06" db="EMBL/GenBank/DDBJ databases">
        <title>Description of novel taxa of the family Lachnospiraceae.</title>
        <authorList>
            <person name="Chaplin A.V."/>
            <person name="Sokolova S.R."/>
            <person name="Pikina A.P."/>
            <person name="Korzhanova M."/>
            <person name="Belova V."/>
            <person name="Korostin D."/>
            <person name="Efimov B.A."/>
        </authorList>
    </citation>
    <scope>NUCLEOTIDE SEQUENCE [LARGE SCALE GENOMIC DNA]</scope>
    <source>
        <strain evidence="12 13">ASD4241</strain>
    </source>
</reference>
<dbReference type="InterPro" id="IPR001989">
    <property type="entry name" value="Radical_activat_CS"/>
</dbReference>
<dbReference type="PANTHER" id="PTHR30352">
    <property type="entry name" value="PYRUVATE FORMATE-LYASE-ACTIVATING ENZYME"/>
    <property type="match status" value="1"/>
</dbReference>
<evidence type="ECO:0000256" key="3">
    <source>
        <dbReference type="ARBA" id="ARBA00022485"/>
    </source>
</evidence>
<evidence type="ECO:0000313" key="12">
    <source>
        <dbReference type="EMBL" id="MBU9728406.1"/>
    </source>
</evidence>
<dbReference type="PANTHER" id="PTHR30352:SF4">
    <property type="entry name" value="PYRUVATE FORMATE-LYASE 2-ACTIVATING ENZYME"/>
    <property type="match status" value="1"/>
</dbReference>
<evidence type="ECO:0000256" key="1">
    <source>
        <dbReference type="ARBA" id="ARBA00001966"/>
    </source>
</evidence>
<evidence type="ECO:0000256" key="4">
    <source>
        <dbReference type="ARBA" id="ARBA00022691"/>
    </source>
</evidence>
<keyword evidence="6" id="KW-0560">Oxidoreductase</keyword>
<protein>
    <submittedName>
        <fullName evidence="12">Glycyl-radical enzyme activating protein</fullName>
    </submittedName>
</protein>
<dbReference type="SFLD" id="SFLDG01118">
    <property type="entry name" value="activating_enzymes__group_2"/>
    <property type="match status" value="1"/>
</dbReference>
<dbReference type="InterPro" id="IPR013785">
    <property type="entry name" value="Aldolase_TIM"/>
</dbReference>
<dbReference type="Proteomes" id="UP001314681">
    <property type="component" value="Unassembled WGS sequence"/>
</dbReference>
<evidence type="ECO:0000259" key="11">
    <source>
        <dbReference type="PROSITE" id="PS51918"/>
    </source>
</evidence>
<name>A0ABS6KD12_9FIRM</name>
<keyword evidence="4" id="KW-0949">S-adenosyl-L-methionine</keyword>
<dbReference type="Gene3D" id="3.30.70.20">
    <property type="match status" value="1"/>
</dbReference>
<dbReference type="InterPro" id="IPR017900">
    <property type="entry name" value="4Fe4S_Fe_S_CS"/>
</dbReference>
<dbReference type="SUPFAM" id="SSF102114">
    <property type="entry name" value="Radical SAM enzymes"/>
    <property type="match status" value="1"/>
</dbReference>
<gene>
    <name evidence="12" type="ORF">KTH90_20615</name>
</gene>
<sequence length="297" mass="32953">MDGMIFDIQHFSIHDGPGIRTTVFFKGCNLRCLWCHNPESQERAPQLLIKELGCIACGSCAAVCPTGARRLGKGGSFIPELCTGCGKCASVCYPGVLEISGKTMTVSQVMEEILKDVSLYRHSGGGVTFSGGEAMLQINFLEELLRECAGSGIHTAVDTAGSVPWEHFRRILPYTSLFLYDLKCADGELHQRVTGADNRLIAENLKRLKDTADVWVRIPCIRGINDSSAEKEGFRELLRKPGRIQRIDLLPYHSFGEGKYRLLGRPAPDFLPMDAVQMEELKKALEEYVPVYHSLDQ</sequence>
<evidence type="ECO:0000256" key="9">
    <source>
        <dbReference type="ARBA" id="ARBA00047365"/>
    </source>
</evidence>
<dbReference type="InterPro" id="IPR007197">
    <property type="entry name" value="rSAM"/>
</dbReference>
<dbReference type="SFLD" id="SFLDS00029">
    <property type="entry name" value="Radical_SAM"/>
    <property type="match status" value="1"/>
</dbReference>
<dbReference type="InterPro" id="IPR012839">
    <property type="entry name" value="Organic_radical_activase"/>
</dbReference>
<dbReference type="NCBIfam" id="TIGR02494">
    <property type="entry name" value="PFLE_PFLC"/>
    <property type="match status" value="1"/>
</dbReference>
<dbReference type="PIRSF" id="PIRSF000371">
    <property type="entry name" value="PFL_act_enz"/>
    <property type="match status" value="1"/>
</dbReference>
<comment type="cofactor">
    <cofactor evidence="1">
        <name>[4Fe-4S] cluster</name>
        <dbReference type="ChEBI" id="CHEBI:49883"/>
    </cofactor>
</comment>
<feature type="domain" description="4Fe-4S ferredoxin-type" evidence="10">
    <location>
        <begin position="79"/>
        <end position="102"/>
    </location>
</feature>
<proteinExistence type="inferred from homology"/>
<accession>A0ABS6KD12</accession>
<keyword evidence="13" id="KW-1185">Reference proteome</keyword>
<evidence type="ECO:0000259" key="10">
    <source>
        <dbReference type="PROSITE" id="PS51379"/>
    </source>
</evidence>
<keyword evidence="7" id="KW-0408">Iron</keyword>
<evidence type="ECO:0000256" key="7">
    <source>
        <dbReference type="ARBA" id="ARBA00023004"/>
    </source>
</evidence>
<dbReference type="PROSITE" id="PS51379">
    <property type="entry name" value="4FE4S_FER_2"/>
    <property type="match status" value="2"/>
</dbReference>
<keyword evidence="8" id="KW-0411">Iron-sulfur</keyword>
<comment type="similarity">
    <text evidence="2">Belongs to the organic radical-activating enzymes family.</text>
</comment>
<dbReference type="SFLD" id="SFLDG01066">
    <property type="entry name" value="organic_radical-activating_enz"/>
    <property type="match status" value="1"/>
</dbReference>
<dbReference type="PROSITE" id="PS00198">
    <property type="entry name" value="4FE4S_FER_1"/>
    <property type="match status" value="1"/>
</dbReference>
<dbReference type="Pfam" id="PF04055">
    <property type="entry name" value="Radical_SAM"/>
    <property type="match status" value="1"/>
</dbReference>
<feature type="domain" description="4Fe-4S ferredoxin-type" evidence="10">
    <location>
        <begin position="45"/>
        <end position="74"/>
    </location>
</feature>
<comment type="caution">
    <text evidence="12">The sequence shown here is derived from an EMBL/GenBank/DDBJ whole genome shotgun (WGS) entry which is preliminary data.</text>
</comment>
<feature type="domain" description="Radical SAM core" evidence="11">
    <location>
        <begin position="14"/>
        <end position="297"/>
    </location>
</feature>
<dbReference type="InterPro" id="IPR058240">
    <property type="entry name" value="rSAM_sf"/>
</dbReference>
<evidence type="ECO:0000256" key="8">
    <source>
        <dbReference type="ARBA" id="ARBA00023014"/>
    </source>
</evidence>
<dbReference type="PROSITE" id="PS01087">
    <property type="entry name" value="RADICAL_ACTIVATING"/>
    <property type="match status" value="1"/>
</dbReference>
<evidence type="ECO:0000256" key="5">
    <source>
        <dbReference type="ARBA" id="ARBA00022723"/>
    </source>
</evidence>
<dbReference type="InterPro" id="IPR040074">
    <property type="entry name" value="BssD/PflA/YjjW"/>
</dbReference>
<organism evidence="12 13">
    <name type="scientific">Diplocloster modestus</name>
    <dbReference type="NCBI Taxonomy" id="2850322"/>
    <lineage>
        <taxon>Bacteria</taxon>
        <taxon>Bacillati</taxon>
        <taxon>Bacillota</taxon>
        <taxon>Clostridia</taxon>
        <taxon>Lachnospirales</taxon>
        <taxon>Lachnospiraceae</taxon>
        <taxon>Diplocloster</taxon>
    </lineage>
</organism>
<evidence type="ECO:0000313" key="13">
    <source>
        <dbReference type="Proteomes" id="UP001314681"/>
    </source>
</evidence>
<dbReference type="Gene3D" id="3.20.20.70">
    <property type="entry name" value="Aldolase class I"/>
    <property type="match status" value="1"/>
</dbReference>
<dbReference type="PROSITE" id="PS51918">
    <property type="entry name" value="RADICAL_SAM"/>
    <property type="match status" value="1"/>
</dbReference>
<dbReference type="SUPFAM" id="SSF54862">
    <property type="entry name" value="4Fe-4S ferredoxins"/>
    <property type="match status" value="1"/>
</dbReference>
<dbReference type="EMBL" id="JAHQCX010000019">
    <property type="protein sequence ID" value="MBU9728406.1"/>
    <property type="molecule type" value="Genomic_DNA"/>
</dbReference>
<dbReference type="RefSeq" id="WP_158353617.1">
    <property type="nucleotide sequence ID" value="NZ_JAHQCX010000019.1"/>
</dbReference>
<dbReference type="InterPro" id="IPR034457">
    <property type="entry name" value="Organic_radical-activating"/>
</dbReference>
<dbReference type="Pfam" id="PF12838">
    <property type="entry name" value="Fer4_7"/>
    <property type="match status" value="1"/>
</dbReference>
<evidence type="ECO:0000256" key="2">
    <source>
        <dbReference type="ARBA" id="ARBA00009777"/>
    </source>
</evidence>
<dbReference type="InterPro" id="IPR017896">
    <property type="entry name" value="4Fe4S_Fe-S-bd"/>
</dbReference>
<evidence type="ECO:0000256" key="6">
    <source>
        <dbReference type="ARBA" id="ARBA00023002"/>
    </source>
</evidence>
<keyword evidence="5" id="KW-0479">Metal-binding</keyword>
<keyword evidence="3" id="KW-0004">4Fe-4S</keyword>
<comment type="catalytic activity">
    <reaction evidence="9">
        <text>glycyl-[protein] + reduced [flavodoxin] + S-adenosyl-L-methionine = glycin-2-yl radical-[protein] + semiquinone [flavodoxin] + 5'-deoxyadenosine + L-methionine + H(+)</text>
        <dbReference type="Rhea" id="RHEA:61976"/>
        <dbReference type="Rhea" id="RHEA-COMP:10622"/>
        <dbReference type="Rhea" id="RHEA-COMP:14480"/>
        <dbReference type="Rhea" id="RHEA-COMP:15993"/>
        <dbReference type="Rhea" id="RHEA-COMP:15994"/>
        <dbReference type="ChEBI" id="CHEBI:15378"/>
        <dbReference type="ChEBI" id="CHEBI:17319"/>
        <dbReference type="ChEBI" id="CHEBI:29947"/>
        <dbReference type="ChEBI" id="CHEBI:32722"/>
        <dbReference type="ChEBI" id="CHEBI:57618"/>
        <dbReference type="ChEBI" id="CHEBI:57844"/>
        <dbReference type="ChEBI" id="CHEBI:59789"/>
        <dbReference type="ChEBI" id="CHEBI:140311"/>
    </reaction>
</comment>